<comment type="caution">
    <text evidence="2">The sequence shown here is derived from an EMBL/GenBank/DDBJ whole genome shotgun (WGS) entry which is preliminary data.</text>
</comment>
<reference evidence="2" key="1">
    <citation type="submission" date="2024-01" db="EMBL/GenBank/DDBJ databases">
        <authorList>
            <person name="Webb A."/>
        </authorList>
    </citation>
    <scope>NUCLEOTIDE SEQUENCE</scope>
    <source>
        <strain evidence="2">Pm1</strain>
    </source>
</reference>
<dbReference type="Gene3D" id="3.40.30.10">
    <property type="entry name" value="Glutaredoxin"/>
    <property type="match status" value="1"/>
</dbReference>
<protein>
    <recommendedName>
        <fullName evidence="1">Glutaredoxin domain-containing protein</fullName>
    </recommendedName>
</protein>
<dbReference type="InterPro" id="IPR036249">
    <property type="entry name" value="Thioredoxin-like_sf"/>
</dbReference>
<dbReference type="Pfam" id="PF00462">
    <property type="entry name" value="Glutaredoxin"/>
    <property type="match status" value="1"/>
</dbReference>
<dbReference type="InterPro" id="IPR002109">
    <property type="entry name" value="Glutaredoxin"/>
</dbReference>
<sequence length="234" mass="26467">MADMGNDRAGRFDGEQQECGLHLDMRNMKLEKIELEDSLAFSKRNQEIVALTKRTKGIAIFTKPMCKFYLAAKEVLRERGWTFNEVSVRADVSVKSLQQIVGNSVQTVPQIFWTTHMSVDTRSLLRTLAFQFVAYRCDTWMNRRNKCHQRNYVARSGDHRTRHYLSCVDKDNRGGITLSPCQDLSAFAGEQAALVALSVPDAVCLLKVSVNAQLRWLSNRTDTASSVAPDHTHA</sequence>
<organism evidence="2 3">
    <name type="scientific">Peronospora matthiolae</name>
    <dbReference type="NCBI Taxonomy" id="2874970"/>
    <lineage>
        <taxon>Eukaryota</taxon>
        <taxon>Sar</taxon>
        <taxon>Stramenopiles</taxon>
        <taxon>Oomycota</taxon>
        <taxon>Peronosporomycetes</taxon>
        <taxon>Peronosporales</taxon>
        <taxon>Peronosporaceae</taxon>
        <taxon>Peronospora</taxon>
    </lineage>
</organism>
<dbReference type="AlphaFoldDB" id="A0AAV1TEI8"/>
<proteinExistence type="predicted"/>
<dbReference type="SUPFAM" id="SSF52833">
    <property type="entry name" value="Thioredoxin-like"/>
    <property type="match status" value="1"/>
</dbReference>
<dbReference type="Proteomes" id="UP001162060">
    <property type="component" value="Unassembled WGS sequence"/>
</dbReference>
<dbReference type="EMBL" id="CAKLBY020000047">
    <property type="protein sequence ID" value="CAK7918837.1"/>
    <property type="molecule type" value="Genomic_DNA"/>
</dbReference>
<evidence type="ECO:0000259" key="1">
    <source>
        <dbReference type="Pfam" id="PF00462"/>
    </source>
</evidence>
<feature type="domain" description="Glutaredoxin" evidence="1">
    <location>
        <begin position="58"/>
        <end position="112"/>
    </location>
</feature>
<gene>
    <name evidence="2" type="ORF">PM001_LOCUS5875</name>
</gene>
<name>A0AAV1TEI8_9STRA</name>
<evidence type="ECO:0000313" key="2">
    <source>
        <dbReference type="EMBL" id="CAK7918837.1"/>
    </source>
</evidence>
<evidence type="ECO:0000313" key="3">
    <source>
        <dbReference type="Proteomes" id="UP001162060"/>
    </source>
</evidence>
<accession>A0AAV1TEI8</accession>